<evidence type="ECO:0000313" key="1">
    <source>
        <dbReference type="EMBL" id="OGG95068.1"/>
    </source>
</evidence>
<gene>
    <name evidence="1" type="ORF">A2527_10150</name>
</gene>
<proteinExistence type="predicted"/>
<sequence>MPKPKTKTKEKTMQIKTLLNYPIQATTGFTLLNKDQAKVRFPYGNRYDQELQITDIATLMRADIKQAKKEGLLPQGLKTSVRCKFYSGGCSIDIRVTDCGGVEFVNPYHIKYTRQFHDQLPSFLQPAHPGKKRFTQEGEAILHVLKAIHGQYNFDKSEMETDYFHVNYYGDVTFDAALEMDTRRQIKAAIQAGDYCRFIFTTATDWAETQA</sequence>
<dbReference type="AlphaFoldDB" id="A0A1F6GAD0"/>
<organism evidence="1 2">
    <name type="scientific">Candidatus Lambdaproteobacteria bacterium RIFOXYD2_FULL_50_16</name>
    <dbReference type="NCBI Taxonomy" id="1817772"/>
    <lineage>
        <taxon>Bacteria</taxon>
        <taxon>Pseudomonadati</taxon>
        <taxon>Pseudomonadota</taxon>
        <taxon>Candidatus Lambdaproteobacteria</taxon>
    </lineage>
</organism>
<evidence type="ECO:0008006" key="3">
    <source>
        <dbReference type="Google" id="ProtNLM"/>
    </source>
</evidence>
<dbReference type="Proteomes" id="UP000178449">
    <property type="component" value="Unassembled WGS sequence"/>
</dbReference>
<accession>A0A1F6GAD0</accession>
<dbReference type="EMBL" id="MFNE01000027">
    <property type="protein sequence ID" value="OGG95068.1"/>
    <property type="molecule type" value="Genomic_DNA"/>
</dbReference>
<comment type="caution">
    <text evidence="1">The sequence shown here is derived from an EMBL/GenBank/DDBJ whole genome shotgun (WGS) entry which is preliminary data.</text>
</comment>
<protein>
    <recommendedName>
        <fullName evidence="3">Large polyvalent protein associated domain-containing protein</fullName>
    </recommendedName>
</protein>
<reference evidence="1 2" key="1">
    <citation type="journal article" date="2016" name="Nat. Commun.">
        <title>Thousands of microbial genomes shed light on interconnected biogeochemical processes in an aquifer system.</title>
        <authorList>
            <person name="Anantharaman K."/>
            <person name="Brown C.T."/>
            <person name="Hug L.A."/>
            <person name="Sharon I."/>
            <person name="Castelle C.J."/>
            <person name="Probst A.J."/>
            <person name="Thomas B.C."/>
            <person name="Singh A."/>
            <person name="Wilkins M.J."/>
            <person name="Karaoz U."/>
            <person name="Brodie E.L."/>
            <person name="Williams K.H."/>
            <person name="Hubbard S.S."/>
            <person name="Banfield J.F."/>
        </authorList>
    </citation>
    <scope>NUCLEOTIDE SEQUENCE [LARGE SCALE GENOMIC DNA]</scope>
</reference>
<name>A0A1F6GAD0_9PROT</name>
<evidence type="ECO:0000313" key="2">
    <source>
        <dbReference type="Proteomes" id="UP000178449"/>
    </source>
</evidence>